<reference evidence="1" key="1">
    <citation type="submission" date="2014-09" db="EMBL/GenBank/DDBJ databases">
        <authorList>
            <person name="Magalhaes I.L.F."/>
            <person name="Oliveira U."/>
            <person name="Santos F.R."/>
            <person name="Vidigal T.H.D.A."/>
            <person name="Brescovit A.D."/>
            <person name="Santos A.J."/>
        </authorList>
    </citation>
    <scope>NUCLEOTIDE SEQUENCE</scope>
    <source>
        <tissue evidence="1">Shoot tissue taken approximately 20 cm above the soil surface</tissue>
    </source>
</reference>
<sequence length="9" mass="1093">MPCLQVKFQ</sequence>
<reference evidence="1" key="2">
    <citation type="journal article" date="2015" name="Data Brief">
        <title>Shoot transcriptome of the giant reed, Arundo donax.</title>
        <authorList>
            <person name="Barrero R.A."/>
            <person name="Guerrero F.D."/>
            <person name="Moolhuijzen P."/>
            <person name="Goolsby J.A."/>
            <person name="Tidwell J."/>
            <person name="Bellgard S.E."/>
            <person name="Bellgard M.I."/>
        </authorList>
    </citation>
    <scope>NUCLEOTIDE SEQUENCE</scope>
    <source>
        <tissue evidence="1">Shoot tissue taken approximately 20 cm above the soil surface</tissue>
    </source>
</reference>
<protein>
    <submittedName>
        <fullName evidence="1">Uncharacterized protein</fullName>
    </submittedName>
</protein>
<name>A0A0A9TFU8_ARUDO</name>
<accession>A0A0A9TFU8</accession>
<dbReference type="EMBL" id="GBRH01182965">
    <property type="protein sequence ID" value="JAE14931.1"/>
    <property type="molecule type" value="Transcribed_RNA"/>
</dbReference>
<proteinExistence type="predicted"/>
<evidence type="ECO:0000313" key="1">
    <source>
        <dbReference type="EMBL" id="JAE14931.1"/>
    </source>
</evidence>
<organism evidence="1">
    <name type="scientific">Arundo donax</name>
    <name type="common">Giant reed</name>
    <name type="synonym">Donax arundinaceus</name>
    <dbReference type="NCBI Taxonomy" id="35708"/>
    <lineage>
        <taxon>Eukaryota</taxon>
        <taxon>Viridiplantae</taxon>
        <taxon>Streptophyta</taxon>
        <taxon>Embryophyta</taxon>
        <taxon>Tracheophyta</taxon>
        <taxon>Spermatophyta</taxon>
        <taxon>Magnoliopsida</taxon>
        <taxon>Liliopsida</taxon>
        <taxon>Poales</taxon>
        <taxon>Poaceae</taxon>
        <taxon>PACMAD clade</taxon>
        <taxon>Arundinoideae</taxon>
        <taxon>Arundineae</taxon>
        <taxon>Arundo</taxon>
    </lineage>
</organism>